<evidence type="ECO:0000256" key="1">
    <source>
        <dbReference type="SAM" id="Phobius"/>
    </source>
</evidence>
<keyword evidence="1" id="KW-0472">Membrane</keyword>
<name>A0AAD8MF25_9APIA</name>
<reference evidence="2" key="2">
    <citation type="submission" date="2023-05" db="EMBL/GenBank/DDBJ databases">
        <authorList>
            <person name="Schelkunov M.I."/>
        </authorList>
    </citation>
    <scope>NUCLEOTIDE SEQUENCE</scope>
    <source>
        <strain evidence="2">Hsosn_3</strain>
        <tissue evidence="2">Leaf</tissue>
    </source>
</reference>
<dbReference type="InterPro" id="IPR027417">
    <property type="entry name" value="P-loop_NTPase"/>
</dbReference>
<evidence type="ECO:0000313" key="2">
    <source>
        <dbReference type="EMBL" id="KAK1370369.1"/>
    </source>
</evidence>
<dbReference type="GO" id="GO:0005737">
    <property type="term" value="C:cytoplasm"/>
    <property type="evidence" value="ECO:0007669"/>
    <property type="project" value="TreeGrafter"/>
</dbReference>
<dbReference type="EMBL" id="JAUIZM010000008">
    <property type="protein sequence ID" value="KAK1370369.1"/>
    <property type="molecule type" value="Genomic_DNA"/>
</dbReference>
<proteinExistence type="predicted"/>
<dbReference type="InterPro" id="IPR012675">
    <property type="entry name" value="Beta-grasp_dom_sf"/>
</dbReference>
<evidence type="ECO:0008006" key="4">
    <source>
        <dbReference type="Google" id="ProtNLM"/>
    </source>
</evidence>
<dbReference type="Proteomes" id="UP001237642">
    <property type="component" value="Unassembled WGS sequence"/>
</dbReference>
<dbReference type="Gene3D" id="3.10.20.30">
    <property type="match status" value="1"/>
</dbReference>
<evidence type="ECO:0000313" key="3">
    <source>
        <dbReference type="Proteomes" id="UP001237642"/>
    </source>
</evidence>
<protein>
    <recommendedName>
        <fullName evidence="4">G domain-containing protein</fullName>
    </recommendedName>
</protein>
<feature type="transmembrane region" description="Helical" evidence="1">
    <location>
        <begin position="109"/>
        <end position="136"/>
    </location>
</feature>
<reference evidence="2" key="1">
    <citation type="submission" date="2023-02" db="EMBL/GenBank/DDBJ databases">
        <title>Genome of toxic invasive species Heracleum sosnowskyi carries increased number of genes despite the absence of recent whole-genome duplications.</title>
        <authorList>
            <person name="Schelkunov M."/>
            <person name="Shtratnikova V."/>
            <person name="Makarenko M."/>
            <person name="Klepikova A."/>
            <person name="Omelchenko D."/>
            <person name="Novikova G."/>
            <person name="Obukhova E."/>
            <person name="Bogdanov V."/>
            <person name="Penin A."/>
            <person name="Logacheva M."/>
        </authorList>
    </citation>
    <scope>NUCLEOTIDE SEQUENCE</scope>
    <source>
        <strain evidence="2">Hsosn_3</strain>
        <tissue evidence="2">Leaf</tissue>
    </source>
</reference>
<dbReference type="PANTHER" id="PTHR23305">
    <property type="entry name" value="OBG GTPASE FAMILY"/>
    <property type="match status" value="1"/>
</dbReference>
<dbReference type="GO" id="GO:0016887">
    <property type="term" value="F:ATP hydrolysis activity"/>
    <property type="evidence" value="ECO:0007669"/>
    <property type="project" value="TreeGrafter"/>
</dbReference>
<organism evidence="2 3">
    <name type="scientific">Heracleum sosnowskyi</name>
    <dbReference type="NCBI Taxonomy" id="360622"/>
    <lineage>
        <taxon>Eukaryota</taxon>
        <taxon>Viridiplantae</taxon>
        <taxon>Streptophyta</taxon>
        <taxon>Embryophyta</taxon>
        <taxon>Tracheophyta</taxon>
        <taxon>Spermatophyta</taxon>
        <taxon>Magnoliopsida</taxon>
        <taxon>eudicotyledons</taxon>
        <taxon>Gunneridae</taxon>
        <taxon>Pentapetalae</taxon>
        <taxon>asterids</taxon>
        <taxon>campanulids</taxon>
        <taxon>Apiales</taxon>
        <taxon>Apiaceae</taxon>
        <taxon>Apioideae</taxon>
        <taxon>apioid superclade</taxon>
        <taxon>Tordylieae</taxon>
        <taxon>Tordyliinae</taxon>
        <taxon>Heracleum</taxon>
    </lineage>
</organism>
<accession>A0AAD8MF25</accession>
<keyword evidence="1" id="KW-0812">Transmembrane</keyword>
<keyword evidence="1" id="KW-1133">Transmembrane helix</keyword>
<comment type="caution">
    <text evidence="2">The sequence shown here is derived from an EMBL/GenBank/DDBJ whole genome shotgun (WGS) entry which is preliminary data.</text>
</comment>
<dbReference type="PANTHER" id="PTHR23305:SF11">
    <property type="entry name" value="OBG-LIKE ATPASE 1"/>
    <property type="match status" value="1"/>
</dbReference>
<sequence length="139" mass="16155">MPPKEAKSSPVEKPNLGRFSSQHRIGIVEMPNVGKSTLFDTLQKYIPAENYTFCTIIEPDDKRVYLPDERFKWIWQVNKTKSKVPSFLEIRDIAFTVLMKVKYLETISWLSSVQLIAFSMSYMLMMIPELLMLMLLQGS</sequence>
<dbReference type="Gene3D" id="3.40.50.300">
    <property type="entry name" value="P-loop containing nucleotide triphosphate hydrolases"/>
    <property type="match status" value="1"/>
</dbReference>
<gene>
    <name evidence="2" type="ORF">POM88_036461</name>
</gene>
<keyword evidence="3" id="KW-1185">Reference proteome</keyword>
<dbReference type="AlphaFoldDB" id="A0AAD8MF25"/>
<dbReference type="SUPFAM" id="SSF52540">
    <property type="entry name" value="P-loop containing nucleoside triphosphate hydrolases"/>
    <property type="match status" value="1"/>
</dbReference>